<proteinExistence type="predicted"/>
<gene>
    <name evidence="1" type="ORF">S01H1_66303</name>
</gene>
<accession>X0WZE3</accession>
<dbReference type="AlphaFoldDB" id="X0WZE3"/>
<reference evidence="1" key="1">
    <citation type="journal article" date="2014" name="Front. Microbiol.">
        <title>High frequency of phylogenetically diverse reductive dehalogenase-homologous genes in deep subseafloor sedimentary metagenomes.</title>
        <authorList>
            <person name="Kawai M."/>
            <person name="Futagami T."/>
            <person name="Toyoda A."/>
            <person name="Takaki Y."/>
            <person name="Nishi S."/>
            <person name="Hori S."/>
            <person name="Arai W."/>
            <person name="Tsubouchi T."/>
            <person name="Morono Y."/>
            <person name="Uchiyama I."/>
            <person name="Ito T."/>
            <person name="Fujiyama A."/>
            <person name="Inagaki F."/>
            <person name="Takami H."/>
        </authorList>
    </citation>
    <scope>NUCLEOTIDE SEQUENCE</scope>
    <source>
        <strain evidence="1">Expedition CK06-06</strain>
    </source>
</reference>
<dbReference type="EMBL" id="BARS01043833">
    <property type="protein sequence ID" value="GAG29798.1"/>
    <property type="molecule type" value="Genomic_DNA"/>
</dbReference>
<organism evidence="1">
    <name type="scientific">marine sediment metagenome</name>
    <dbReference type="NCBI Taxonomy" id="412755"/>
    <lineage>
        <taxon>unclassified sequences</taxon>
        <taxon>metagenomes</taxon>
        <taxon>ecological metagenomes</taxon>
    </lineage>
</organism>
<evidence type="ECO:0000313" key="1">
    <source>
        <dbReference type="EMBL" id="GAG29798.1"/>
    </source>
</evidence>
<sequence>DSSAYQSMQESPARIQVQQMWTWKRPSVGEREEMQKRTMCT</sequence>
<feature type="non-terminal residue" evidence="1">
    <location>
        <position position="1"/>
    </location>
</feature>
<protein>
    <submittedName>
        <fullName evidence="1">Uncharacterized protein</fullName>
    </submittedName>
</protein>
<name>X0WZE3_9ZZZZ</name>
<comment type="caution">
    <text evidence="1">The sequence shown here is derived from an EMBL/GenBank/DDBJ whole genome shotgun (WGS) entry which is preliminary data.</text>
</comment>